<feature type="signal peptide" evidence="1">
    <location>
        <begin position="1"/>
        <end position="21"/>
    </location>
</feature>
<accession>A0ABW6VDU2</accession>
<comment type="caution">
    <text evidence="2">The sequence shown here is derived from an EMBL/GenBank/DDBJ whole genome shotgun (WGS) entry which is preliminary data.</text>
</comment>
<keyword evidence="3" id="KW-1185">Reference proteome</keyword>
<protein>
    <recommendedName>
        <fullName evidence="4">Lytic transglycosylase domain-containing protein</fullName>
    </recommendedName>
</protein>
<dbReference type="RefSeq" id="WP_387345906.1">
    <property type="nucleotide sequence ID" value="NZ_JBIAXI010000024.1"/>
</dbReference>
<evidence type="ECO:0000313" key="2">
    <source>
        <dbReference type="EMBL" id="MFF4777476.1"/>
    </source>
</evidence>
<feature type="chain" id="PRO_5047463623" description="Lytic transglycosylase domain-containing protein" evidence="1">
    <location>
        <begin position="22"/>
        <end position="192"/>
    </location>
</feature>
<dbReference type="EMBL" id="JBIAXI010000024">
    <property type="protein sequence ID" value="MFF4777476.1"/>
    <property type="molecule type" value="Genomic_DNA"/>
</dbReference>
<evidence type="ECO:0000256" key="1">
    <source>
        <dbReference type="SAM" id="SignalP"/>
    </source>
</evidence>
<keyword evidence="1" id="KW-0732">Signal</keyword>
<sequence length="192" mass="20379">MLKTKLAVAVAVPAAVLAATAASCEPAGPVKGICDYAPVAAPAKPKIGSPKKPLNTEQRTNATAVVNEAARRHLPERAAVIAIATTLRESWLHTGVVGDKGTAHGIFQQRGVSGWGPLSERLDPTISARKFYSHLVKQKDWQSLPLTVAAANVQRPRKDLRGAYAEFEGVAGDIVDWTAYHECQSIKGKPAA</sequence>
<dbReference type="PROSITE" id="PS51257">
    <property type="entry name" value="PROKAR_LIPOPROTEIN"/>
    <property type="match status" value="1"/>
</dbReference>
<evidence type="ECO:0000313" key="3">
    <source>
        <dbReference type="Proteomes" id="UP001602119"/>
    </source>
</evidence>
<proteinExistence type="predicted"/>
<organism evidence="2 3">
    <name type="scientific">Microtetraspora fusca</name>
    <dbReference type="NCBI Taxonomy" id="1997"/>
    <lineage>
        <taxon>Bacteria</taxon>
        <taxon>Bacillati</taxon>
        <taxon>Actinomycetota</taxon>
        <taxon>Actinomycetes</taxon>
        <taxon>Streptosporangiales</taxon>
        <taxon>Streptosporangiaceae</taxon>
        <taxon>Microtetraspora</taxon>
    </lineage>
</organism>
<name>A0ABW6VDU2_MICFU</name>
<gene>
    <name evidence="2" type="ORF">ACFY05_31935</name>
</gene>
<evidence type="ECO:0008006" key="4">
    <source>
        <dbReference type="Google" id="ProtNLM"/>
    </source>
</evidence>
<dbReference type="Proteomes" id="UP001602119">
    <property type="component" value="Unassembled WGS sequence"/>
</dbReference>
<reference evidence="2 3" key="1">
    <citation type="submission" date="2024-10" db="EMBL/GenBank/DDBJ databases">
        <title>The Natural Products Discovery Center: Release of the First 8490 Sequenced Strains for Exploring Actinobacteria Biosynthetic Diversity.</title>
        <authorList>
            <person name="Kalkreuter E."/>
            <person name="Kautsar S.A."/>
            <person name="Yang D."/>
            <person name="Bader C.D."/>
            <person name="Teijaro C.N."/>
            <person name="Fluegel L."/>
            <person name="Davis C.M."/>
            <person name="Simpson J.R."/>
            <person name="Lauterbach L."/>
            <person name="Steele A.D."/>
            <person name="Gui C."/>
            <person name="Meng S."/>
            <person name="Li G."/>
            <person name="Viehrig K."/>
            <person name="Ye F."/>
            <person name="Su P."/>
            <person name="Kiefer A.F."/>
            <person name="Nichols A."/>
            <person name="Cepeda A.J."/>
            <person name="Yan W."/>
            <person name="Fan B."/>
            <person name="Jiang Y."/>
            <person name="Adhikari A."/>
            <person name="Zheng C.-J."/>
            <person name="Schuster L."/>
            <person name="Cowan T.M."/>
            <person name="Smanski M.J."/>
            <person name="Chevrette M.G."/>
            <person name="De Carvalho L.P.S."/>
            <person name="Shen B."/>
        </authorList>
    </citation>
    <scope>NUCLEOTIDE SEQUENCE [LARGE SCALE GENOMIC DNA]</scope>
    <source>
        <strain evidence="2 3">NPDC001281</strain>
    </source>
</reference>